<reference evidence="7" key="1">
    <citation type="submission" date="2024-07" db="EMBL/GenBank/DDBJ databases">
        <authorList>
            <person name="Yu S.T."/>
        </authorList>
    </citation>
    <scope>NUCLEOTIDE SEQUENCE</scope>
    <source>
        <strain evidence="7">Y1</strain>
    </source>
</reference>
<dbReference type="InterPro" id="IPR004839">
    <property type="entry name" value="Aminotransferase_I/II_large"/>
</dbReference>
<name>A0AB39TFJ8_9ACTN</name>
<dbReference type="InterPro" id="IPR015421">
    <property type="entry name" value="PyrdxlP-dep_Trfase_major"/>
</dbReference>
<protein>
    <submittedName>
        <fullName evidence="7">PLP-dependent aminotransferase family protein</fullName>
    </submittedName>
</protein>
<keyword evidence="5" id="KW-0804">Transcription</keyword>
<dbReference type="GO" id="GO:0003700">
    <property type="term" value="F:DNA-binding transcription factor activity"/>
    <property type="evidence" value="ECO:0007669"/>
    <property type="project" value="InterPro"/>
</dbReference>
<comment type="similarity">
    <text evidence="1">In the C-terminal section; belongs to the class-I pyridoxal-phosphate-dependent aminotransferase family.</text>
</comment>
<dbReference type="InterPro" id="IPR036390">
    <property type="entry name" value="WH_DNA-bd_sf"/>
</dbReference>
<organism evidence="7">
    <name type="scientific">Streptomyces sp. Y1</name>
    <dbReference type="NCBI Taxonomy" id="3238634"/>
    <lineage>
        <taxon>Bacteria</taxon>
        <taxon>Bacillati</taxon>
        <taxon>Actinomycetota</taxon>
        <taxon>Actinomycetes</taxon>
        <taxon>Kitasatosporales</taxon>
        <taxon>Streptomycetaceae</taxon>
        <taxon>Streptomyces</taxon>
    </lineage>
</organism>
<dbReference type="PROSITE" id="PS50949">
    <property type="entry name" value="HTH_GNTR"/>
    <property type="match status" value="1"/>
</dbReference>
<keyword evidence="3" id="KW-0805">Transcription regulation</keyword>
<dbReference type="SUPFAM" id="SSF53383">
    <property type="entry name" value="PLP-dependent transferases"/>
    <property type="match status" value="1"/>
</dbReference>
<dbReference type="Gene3D" id="1.10.10.10">
    <property type="entry name" value="Winged helix-like DNA-binding domain superfamily/Winged helix DNA-binding domain"/>
    <property type="match status" value="1"/>
</dbReference>
<dbReference type="InterPro" id="IPR000524">
    <property type="entry name" value="Tscrpt_reg_HTH_GntR"/>
</dbReference>
<evidence type="ECO:0000256" key="2">
    <source>
        <dbReference type="ARBA" id="ARBA00022898"/>
    </source>
</evidence>
<dbReference type="SUPFAM" id="SSF46785">
    <property type="entry name" value="Winged helix' DNA-binding domain"/>
    <property type="match status" value="1"/>
</dbReference>
<dbReference type="InterPro" id="IPR036388">
    <property type="entry name" value="WH-like_DNA-bd_sf"/>
</dbReference>
<keyword evidence="4" id="KW-0238">DNA-binding</keyword>
<proteinExistence type="inferred from homology"/>
<dbReference type="GO" id="GO:0003677">
    <property type="term" value="F:DNA binding"/>
    <property type="evidence" value="ECO:0007669"/>
    <property type="project" value="UniProtKB-KW"/>
</dbReference>
<keyword evidence="7" id="KW-0032">Aminotransferase</keyword>
<dbReference type="InterPro" id="IPR051446">
    <property type="entry name" value="HTH_trans_reg/aminotransferase"/>
</dbReference>
<dbReference type="PANTHER" id="PTHR46577">
    <property type="entry name" value="HTH-TYPE TRANSCRIPTIONAL REGULATORY PROTEIN GABR"/>
    <property type="match status" value="1"/>
</dbReference>
<dbReference type="Pfam" id="PF00155">
    <property type="entry name" value="Aminotran_1_2"/>
    <property type="match status" value="1"/>
</dbReference>
<dbReference type="GO" id="GO:0008483">
    <property type="term" value="F:transaminase activity"/>
    <property type="evidence" value="ECO:0007669"/>
    <property type="project" value="UniProtKB-KW"/>
</dbReference>
<gene>
    <name evidence="7" type="ORF">AB2U05_02835</name>
</gene>
<evidence type="ECO:0000256" key="1">
    <source>
        <dbReference type="ARBA" id="ARBA00005384"/>
    </source>
</evidence>
<evidence type="ECO:0000256" key="5">
    <source>
        <dbReference type="ARBA" id="ARBA00023163"/>
    </source>
</evidence>
<evidence type="ECO:0000313" key="7">
    <source>
        <dbReference type="EMBL" id="XDQ77493.1"/>
    </source>
</evidence>
<dbReference type="CDD" id="cd07377">
    <property type="entry name" value="WHTH_GntR"/>
    <property type="match status" value="1"/>
</dbReference>
<dbReference type="GO" id="GO:0030170">
    <property type="term" value="F:pyridoxal phosphate binding"/>
    <property type="evidence" value="ECO:0007669"/>
    <property type="project" value="InterPro"/>
</dbReference>
<evidence type="ECO:0000256" key="4">
    <source>
        <dbReference type="ARBA" id="ARBA00023125"/>
    </source>
</evidence>
<dbReference type="CDD" id="cd00609">
    <property type="entry name" value="AAT_like"/>
    <property type="match status" value="1"/>
</dbReference>
<dbReference type="InterPro" id="IPR015424">
    <property type="entry name" value="PyrdxlP-dep_Trfase"/>
</dbReference>
<dbReference type="Gene3D" id="3.40.640.10">
    <property type="entry name" value="Type I PLP-dependent aspartate aminotransferase-like (Major domain)"/>
    <property type="match status" value="1"/>
</dbReference>
<dbReference type="PANTHER" id="PTHR46577:SF1">
    <property type="entry name" value="HTH-TYPE TRANSCRIPTIONAL REGULATORY PROTEIN GABR"/>
    <property type="match status" value="1"/>
</dbReference>
<dbReference type="Pfam" id="PF00392">
    <property type="entry name" value="GntR"/>
    <property type="match status" value="1"/>
</dbReference>
<keyword evidence="2" id="KW-0663">Pyridoxal phosphate</keyword>
<evidence type="ECO:0000256" key="3">
    <source>
        <dbReference type="ARBA" id="ARBA00023015"/>
    </source>
</evidence>
<dbReference type="AlphaFoldDB" id="A0AB39TFJ8"/>
<dbReference type="SMART" id="SM00345">
    <property type="entry name" value="HTH_GNTR"/>
    <property type="match status" value="1"/>
</dbReference>
<evidence type="ECO:0000259" key="6">
    <source>
        <dbReference type="PROSITE" id="PS50949"/>
    </source>
</evidence>
<sequence>MRPPAYKAIVDEYATAIRSGTLPAGTRLPTHRALARERRIALATATRVYAELAAAGLVVGEQGRGTFVKVRSGYDGIEPSRDLPVPRVADLSFNQPLAPGQGDQLRQALRALAASGDAEALLRQQPPGGHRHDRAAVARYLLDRGVDTAPENVLLTSGAQQALDCVLRALTRPGDVLAVDALSYPGIKLLAGAHGLDLAPVPVTPAGPDLDALDRLCRTRPVRAVYTIPTVHNPLGWVLDRAQRERLAGIATEHGCTLIEDGTYAFLAEPAPAPAPAAPVPAPLHAHAPERTCYVAGLSKNVATGLRFGFAVVPGRHVRAATASLRAAAWGSPGLVTALATGWLADGTVARLEEQRRADAAARQRIARTALAGLDLTGHPTSYTLWLTLEPHQRPAHAAALLAAAGILVSTSDAFSTGPHTPAALRLALATPPLPALAPALALLRRTLDSIAP</sequence>
<keyword evidence="7" id="KW-0808">Transferase</keyword>
<accession>A0AB39TFJ8</accession>
<dbReference type="EMBL" id="CP163445">
    <property type="protein sequence ID" value="XDQ77493.1"/>
    <property type="molecule type" value="Genomic_DNA"/>
</dbReference>
<dbReference type="RefSeq" id="WP_369182312.1">
    <property type="nucleotide sequence ID" value="NZ_CP163445.1"/>
</dbReference>
<feature type="domain" description="HTH gntR-type" evidence="6">
    <location>
        <begin position="3"/>
        <end position="71"/>
    </location>
</feature>